<gene>
    <name evidence="2" type="ORF">WI372_10320</name>
</gene>
<comment type="caution">
    <text evidence="2">The sequence shown here is derived from an EMBL/GenBank/DDBJ whole genome shotgun (WGS) entry which is preliminary data.</text>
</comment>
<evidence type="ECO:0000313" key="3">
    <source>
        <dbReference type="Proteomes" id="UP001484239"/>
    </source>
</evidence>
<keyword evidence="3" id="KW-1185">Reference proteome</keyword>
<dbReference type="RefSeq" id="WP_405275870.1">
    <property type="nucleotide sequence ID" value="NZ_CP144380.1"/>
</dbReference>
<feature type="transmembrane region" description="Helical" evidence="1">
    <location>
        <begin position="32"/>
        <end position="53"/>
    </location>
</feature>
<keyword evidence="1" id="KW-0812">Transmembrane</keyword>
<organism evidence="2 3">
    <name type="scientific">Gaopeijia maritima</name>
    <dbReference type="NCBI Taxonomy" id="3119007"/>
    <lineage>
        <taxon>Bacteria</taxon>
        <taxon>Pseudomonadati</taxon>
        <taxon>Gemmatimonadota</taxon>
        <taxon>Longimicrobiia</taxon>
        <taxon>Gaopeijiales</taxon>
        <taxon>Gaopeijiaceae</taxon>
        <taxon>Gaopeijia</taxon>
    </lineage>
</organism>
<dbReference type="Proteomes" id="UP001484239">
    <property type="component" value="Unassembled WGS sequence"/>
</dbReference>
<keyword evidence="1" id="KW-1133">Transmembrane helix</keyword>
<reference evidence="2 3" key="1">
    <citation type="submission" date="2024-02" db="EMBL/GenBank/DDBJ databases">
        <title>A novel Gemmatimonadota bacterium.</title>
        <authorList>
            <person name="Du Z.-J."/>
            <person name="Ye Y.-Q."/>
        </authorList>
    </citation>
    <scope>NUCLEOTIDE SEQUENCE [LARGE SCALE GENOMIC DNA]</scope>
    <source>
        <strain evidence="2 3">DH-20</strain>
    </source>
</reference>
<dbReference type="EMBL" id="JBBHLI010000005">
    <property type="protein sequence ID" value="MEK9501370.1"/>
    <property type="molecule type" value="Genomic_DNA"/>
</dbReference>
<accession>A0ABU9EBN1</accession>
<sequence>MMRFGAMMAGGVVGLVILKVLAALLMPLFGTVVGMMMLGMKLLFWVAIGYVVYRVFFRRRCKTAEV</sequence>
<keyword evidence="1" id="KW-0472">Membrane</keyword>
<evidence type="ECO:0000313" key="2">
    <source>
        <dbReference type="EMBL" id="MEK9501370.1"/>
    </source>
</evidence>
<name>A0ABU9EBN1_9BACT</name>
<protein>
    <submittedName>
        <fullName evidence="2">Uncharacterized protein</fullName>
    </submittedName>
</protein>
<proteinExistence type="predicted"/>
<evidence type="ECO:0000256" key="1">
    <source>
        <dbReference type="SAM" id="Phobius"/>
    </source>
</evidence>